<dbReference type="RefSeq" id="WP_115713670.1">
    <property type="nucleotide sequence ID" value="NZ_LT984814.1"/>
</dbReference>
<dbReference type="PANTHER" id="PTHR23131">
    <property type="entry name" value="ENDORIBONUCLEASE LACTB2"/>
    <property type="match status" value="1"/>
</dbReference>
<geneLocation type="plasmid" evidence="3">
    <name>cbm2636_mp</name>
</geneLocation>
<dbReference type="Proteomes" id="UP000254259">
    <property type="component" value="Plasmid CBM2636_mp"/>
</dbReference>
<gene>
    <name evidence="2" type="ORF">CBM2636_MP21219</name>
</gene>
<dbReference type="SUPFAM" id="SSF56281">
    <property type="entry name" value="Metallo-hydrolase/oxidoreductase"/>
    <property type="match status" value="1"/>
</dbReference>
<dbReference type="EMBL" id="LT984814">
    <property type="protein sequence ID" value="SPD68369.1"/>
    <property type="molecule type" value="Genomic_DNA"/>
</dbReference>
<accession>A0A9Q7XT53</accession>
<dbReference type="InterPro" id="IPR036388">
    <property type="entry name" value="WH-like_DNA-bd_sf"/>
</dbReference>
<keyword evidence="2" id="KW-0614">Plasmid</keyword>
<evidence type="ECO:0000259" key="1">
    <source>
        <dbReference type="SMART" id="SM00849"/>
    </source>
</evidence>
<sequence length="360" mass="39924">MDSTEQEDPTQITGRKSGLVYPFAPPASGQMIEVAPGVRWLRMPMPFSLDHINLWLVDDGEGWAVVDTGVRTEEATRIWCDLLGSSSEARPLTRVFVTHMHPDHVGLAGWLARRFGIRLWMTRLEYLSCRVLVSDSGREAPPDAIAFYRRAGWSASAIETYRARFGDFGKHIHPLPDSYRRLRDGEVLRIGGHDWHVVVGTGHSPEHAGLYCPELALLISGDQVLPRISSNVSVFPSEPDANSMADWLDSLAKLKRSVPDDVLVLPAHGDCFRGLHARIDALSAGQQRAFDRLKAALDTPQRVVDVFCALFARPIDESTPMLLGMATGESLACLNYLMHSGLVECSLDGEGVAWYRLRRA</sequence>
<dbReference type="InterPro" id="IPR001279">
    <property type="entry name" value="Metallo-B-lactamas"/>
</dbReference>
<reference evidence="2 3" key="1">
    <citation type="submission" date="2018-01" db="EMBL/GenBank/DDBJ databases">
        <authorList>
            <person name="Clerissi C."/>
        </authorList>
    </citation>
    <scope>NUCLEOTIDE SEQUENCE [LARGE SCALE GENOMIC DNA]</scope>
    <source>
        <strain evidence="2">Cupriavidus taiwanensis SWF 66322</strain>
        <plasmid evidence="3">cbm2636_mp</plasmid>
    </source>
</reference>
<evidence type="ECO:0000313" key="3">
    <source>
        <dbReference type="Proteomes" id="UP000254259"/>
    </source>
</evidence>
<protein>
    <recommendedName>
        <fullName evidence="1">Metallo-beta-lactamase domain-containing protein</fullName>
    </recommendedName>
</protein>
<dbReference type="Pfam" id="PF00753">
    <property type="entry name" value="Lactamase_B"/>
    <property type="match status" value="1"/>
</dbReference>
<dbReference type="InterPro" id="IPR050662">
    <property type="entry name" value="Sec-metab_biosynth-thioest"/>
</dbReference>
<dbReference type="SMART" id="SM00849">
    <property type="entry name" value="Lactamase_B"/>
    <property type="match status" value="1"/>
</dbReference>
<evidence type="ECO:0000313" key="2">
    <source>
        <dbReference type="EMBL" id="SPD68369.1"/>
    </source>
</evidence>
<dbReference type="Gene3D" id="1.10.10.10">
    <property type="entry name" value="Winged helix-like DNA-binding domain superfamily/Winged helix DNA-binding domain"/>
    <property type="match status" value="1"/>
</dbReference>
<dbReference type="AlphaFoldDB" id="A0A9Q7XT53"/>
<dbReference type="InterPro" id="IPR036866">
    <property type="entry name" value="RibonucZ/Hydroxyglut_hydro"/>
</dbReference>
<name>A0A9Q7XT53_9BURK</name>
<organism evidence="2 3">
    <name type="scientific">Cupriavidus taiwanensis</name>
    <dbReference type="NCBI Taxonomy" id="164546"/>
    <lineage>
        <taxon>Bacteria</taxon>
        <taxon>Pseudomonadati</taxon>
        <taxon>Pseudomonadota</taxon>
        <taxon>Betaproteobacteria</taxon>
        <taxon>Burkholderiales</taxon>
        <taxon>Burkholderiaceae</taxon>
        <taxon>Cupriavidus</taxon>
    </lineage>
</organism>
<dbReference type="Gene3D" id="3.60.15.10">
    <property type="entry name" value="Ribonuclease Z/Hydroxyacylglutathione hydrolase-like"/>
    <property type="match status" value="1"/>
</dbReference>
<feature type="domain" description="Metallo-beta-lactamase" evidence="1">
    <location>
        <begin position="51"/>
        <end position="268"/>
    </location>
</feature>
<dbReference type="PANTHER" id="PTHR23131:SF4">
    <property type="entry name" value="METALLO-BETA-LACTAMASE SUPERFAMILY POTEIN"/>
    <property type="match status" value="1"/>
</dbReference>
<proteinExistence type="predicted"/>